<sequence>MTEVEAAAQTWGPTWRTVVQMVVGFGLSAVILIWGLPHFAKTSWGEVWAIVSRLSWRQSAGFAVLALLGLWSYTFTLTASIPGLSHLRAFIVNTAGSAVSNVLPGGGAVGLAATFAICRSWGFGKRVVSTSAIVTGVWNTLARMLLPIIAIAGLAVGSSHLPPLMRDAAAAAVVSGVVIVALFVAVIASARAAATVGQGLDRMLRPLTRRAKRSMSVEALTRDLRGRIVDTVRTGWFGLTIGLVGYFGFYYLLFLAVMKTAGVDLPLGQLFAAFAIGRLLTSVGVTPGGVGVTETGTATALVAWGAVPAEATAGVVLFSIFTHLMEVPVGALGWLAWSLLPKTPATTPDDD</sequence>
<evidence type="ECO:0000313" key="8">
    <source>
        <dbReference type="Proteomes" id="UP000035720"/>
    </source>
</evidence>
<feature type="transmembrane region" description="Helical" evidence="6">
    <location>
        <begin position="270"/>
        <end position="290"/>
    </location>
</feature>
<keyword evidence="5 6" id="KW-0472">Membrane</keyword>
<keyword evidence="2" id="KW-1003">Cell membrane</keyword>
<evidence type="ECO:0000256" key="2">
    <source>
        <dbReference type="ARBA" id="ARBA00022475"/>
    </source>
</evidence>
<keyword evidence="4 6" id="KW-1133">Transmembrane helix</keyword>
<feature type="transmembrane region" description="Helical" evidence="6">
    <location>
        <begin position="235"/>
        <end position="258"/>
    </location>
</feature>
<name>A0A077MC66_9MICO</name>
<dbReference type="Proteomes" id="UP000035720">
    <property type="component" value="Unassembled WGS sequence"/>
</dbReference>
<keyword evidence="8" id="KW-1185">Reference proteome</keyword>
<proteinExistence type="predicted"/>
<organism evidence="7 8">
    <name type="scientific">Nostocoides jenkinsii Ben 74</name>
    <dbReference type="NCBI Taxonomy" id="1193518"/>
    <lineage>
        <taxon>Bacteria</taxon>
        <taxon>Bacillati</taxon>
        <taxon>Actinomycetota</taxon>
        <taxon>Actinomycetes</taxon>
        <taxon>Micrococcales</taxon>
        <taxon>Intrasporangiaceae</taxon>
        <taxon>Nostocoides</taxon>
    </lineage>
</organism>
<dbReference type="PANTHER" id="PTHR39087:SF2">
    <property type="entry name" value="UPF0104 MEMBRANE PROTEIN MJ1595"/>
    <property type="match status" value="1"/>
</dbReference>
<comment type="subcellular location">
    <subcellularLocation>
        <location evidence="1">Cell membrane</location>
        <topology evidence="1">Multi-pass membrane protein</topology>
    </subcellularLocation>
</comment>
<dbReference type="PANTHER" id="PTHR39087">
    <property type="entry name" value="UPF0104 MEMBRANE PROTEIN MJ1595"/>
    <property type="match status" value="1"/>
</dbReference>
<feature type="transmembrane region" description="Helical" evidence="6">
    <location>
        <begin position="302"/>
        <end position="325"/>
    </location>
</feature>
<feature type="transmembrane region" description="Helical" evidence="6">
    <location>
        <begin position="133"/>
        <end position="156"/>
    </location>
</feature>
<reference evidence="7 8" key="1">
    <citation type="journal article" date="2013" name="ISME J.">
        <title>A metabolic model for members of the genus Tetrasphaera involved in enhanced biological phosphorus removal.</title>
        <authorList>
            <person name="Kristiansen R."/>
            <person name="Nguyen H.T.T."/>
            <person name="Saunders A.M."/>
            <person name="Nielsen J.L."/>
            <person name="Wimmer R."/>
            <person name="Le V.Q."/>
            <person name="McIlroy S.J."/>
            <person name="Petrovski S."/>
            <person name="Seviour R.J."/>
            <person name="Calteau A."/>
            <person name="Nielsen K.L."/>
            <person name="Nielsen P.H."/>
        </authorList>
    </citation>
    <scope>NUCLEOTIDE SEQUENCE [LARGE SCALE GENOMIC DNA]</scope>
    <source>
        <strain evidence="7 8">Ben 74</strain>
    </source>
</reference>
<protein>
    <submittedName>
        <fullName evidence="7">Uncharacterized protein</fullName>
    </submittedName>
</protein>
<evidence type="ECO:0000256" key="4">
    <source>
        <dbReference type="ARBA" id="ARBA00022989"/>
    </source>
</evidence>
<evidence type="ECO:0000313" key="7">
    <source>
        <dbReference type="EMBL" id="CCI52422.1"/>
    </source>
</evidence>
<dbReference type="GO" id="GO:0005886">
    <property type="term" value="C:plasma membrane"/>
    <property type="evidence" value="ECO:0007669"/>
    <property type="project" value="UniProtKB-SubCell"/>
</dbReference>
<dbReference type="RefSeq" id="WP_235433935.1">
    <property type="nucleotide sequence ID" value="NZ_HF571038.1"/>
</dbReference>
<feature type="transmembrane region" description="Helical" evidence="6">
    <location>
        <begin position="168"/>
        <end position="194"/>
    </location>
</feature>
<dbReference type="Pfam" id="PF03706">
    <property type="entry name" value="LPG_synthase_TM"/>
    <property type="match status" value="1"/>
</dbReference>
<dbReference type="EMBL" id="CAJC01000079">
    <property type="protein sequence ID" value="CCI52422.1"/>
    <property type="molecule type" value="Genomic_DNA"/>
</dbReference>
<keyword evidence="3 6" id="KW-0812">Transmembrane</keyword>
<dbReference type="InterPro" id="IPR022791">
    <property type="entry name" value="L-PG_synthase/AglD"/>
</dbReference>
<evidence type="ECO:0000256" key="5">
    <source>
        <dbReference type="ARBA" id="ARBA00023136"/>
    </source>
</evidence>
<feature type="transmembrane region" description="Helical" evidence="6">
    <location>
        <begin position="18"/>
        <end position="39"/>
    </location>
</feature>
<feature type="transmembrane region" description="Helical" evidence="6">
    <location>
        <begin position="60"/>
        <end position="82"/>
    </location>
</feature>
<comment type="caution">
    <text evidence="7">The sequence shown here is derived from an EMBL/GenBank/DDBJ whole genome shotgun (WGS) entry which is preliminary data.</text>
</comment>
<accession>A0A077MC66</accession>
<dbReference type="STRING" id="1193518.BN13_170023"/>
<feature type="transmembrane region" description="Helical" evidence="6">
    <location>
        <begin position="102"/>
        <end position="121"/>
    </location>
</feature>
<gene>
    <name evidence="7" type="ORF">BN13_170023</name>
</gene>
<evidence type="ECO:0000256" key="3">
    <source>
        <dbReference type="ARBA" id="ARBA00022692"/>
    </source>
</evidence>
<dbReference type="AlphaFoldDB" id="A0A077MC66"/>
<evidence type="ECO:0000256" key="1">
    <source>
        <dbReference type="ARBA" id="ARBA00004651"/>
    </source>
</evidence>
<evidence type="ECO:0000256" key="6">
    <source>
        <dbReference type="SAM" id="Phobius"/>
    </source>
</evidence>